<dbReference type="Gene3D" id="1.20.1260.10">
    <property type="match status" value="1"/>
</dbReference>
<dbReference type="SUPFAM" id="SSF47240">
    <property type="entry name" value="Ferritin-like"/>
    <property type="match status" value="1"/>
</dbReference>
<dbReference type="InterPro" id="IPR012347">
    <property type="entry name" value="Ferritin-like"/>
</dbReference>
<dbReference type="EMBL" id="JBHSZV010000032">
    <property type="protein sequence ID" value="MFC7062656.1"/>
    <property type="molecule type" value="Genomic_DNA"/>
</dbReference>
<dbReference type="CDD" id="cd00657">
    <property type="entry name" value="Ferritin_like"/>
    <property type="match status" value="1"/>
</dbReference>
<sequence>MQHFLSMLENAIENEWAANEFYQRLKRDTDNKIFKDYIDHAEEDEAKHYYMFQNLHCQLTGEYHRFEPTRVEYDSFEEGVIQAQQDEFEAAEMYREMLFMIPHPSAYQPLFIAMTDELEHATRFGTIYGRLN</sequence>
<name>A0ABW2EP02_9BACI</name>
<proteinExistence type="predicted"/>
<reference evidence="2" key="1">
    <citation type="journal article" date="2019" name="Int. J. Syst. Evol. Microbiol.">
        <title>The Global Catalogue of Microorganisms (GCM) 10K type strain sequencing project: providing services to taxonomists for standard genome sequencing and annotation.</title>
        <authorList>
            <consortium name="The Broad Institute Genomics Platform"/>
            <consortium name="The Broad Institute Genome Sequencing Center for Infectious Disease"/>
            <person name="Wu L."/>
            <person name="Ma J."/>
        </authorList>
    </citation>
    <scope>NUCLEOTIDE SEQUENCE [LARGE SCALE GENOMIC DNA]</scope>
    <source>
        <strain evidence="2">CGMCC 4.1621</strain>
    </source>
</reference>
<evidence type="ECO:0000313" key="1">
    <source>
        <dbReference type="EMBL" id="MFC7062656.1"/>
    </source>
</evidence>
<gene>
    <name evidence="1" type="ORF">ACFQIC_12410</name>
</gene>
<dbReference type="InterPro" id="IPR009078">
    <property type="entry name" value="Ferritin-like_SF"/>
</dbReference>
<dbReference type="RefSeq" id="WP_204709516.1">
    <property type="nucleotide sequence ID" value="NZ_JBHSZV010000032.1"/>
</dbReference>
<accession>A0ABW2EP02</accession>
<organism evidence="1 2">
    <name type="scientific">Halobacillus seohaensis</name>
    <dbReference type="NCBI Taxonomy" id="447421"/>
    <lineage>
        <taxon>Bacteria</taxon>
        <taxon>Bacillati</taxon>
        <taxon>Bacillota</taxon>
        <taxon>Bacilli</taxon>
        <taxon>Bacillales</taxon>
        <taxon>Bacillaceae</taxon>
        <taxon>Halobacillus</taxon>
    </lineage>
</organism>
<comment type="caution">
    <text evidence="1">The sequence shown here is derived from an EMBL/GenBank/DDBJ whole genome shotgun (WGS) entry which is preliminary data.</text>
</comment>
<keyword evidence="2" id="KW-1185">Reference proteome</keyword>
<evidence type="ECO:0000313" key="2">
    <source>
        <dbReference type="Proteomes" id="UP001596410"/>
    </source>
</evidence>
<dbReference type="Proteomes" id="UP001596410">
    <property type="component" value="Unassembled WGS sequence"/>
</dbReference>
<protein>
    <submittedName>
        <fullName evidence="1">Ferritin-like domain-containing protein</fullName>
    </submittedName>
</protein>